<accession>A0ABQ3E9G2</accession>
<feature type="domain" description="Transposase IS701-like DDE" evidence="1">
    <location>
        <begin position="55"/>
        <end position="259"/>
    </location>
</feature>
<comment type="caution">
    <text evidence="2">The sequence shown here is derived from an EMBL/GenBank/DDBJ whole genome shotgun (WGS) entry which is preliminary data.</text>
</comment>
<organism evidence="2 3">
    <name type="scientific">Streptomyces chryseus</name>
    <dbReference type="NCBI Taxonomy" id="68186"/>
    <lineage>
        <taxon>Bacteria</taxon>
        <taxon>Bacillati</taxon>
        <taxon>Actinomycetota</taxon>
        <taxon>Actinomycetes</taxon>
        <taxon>Kitasatosporales</taxon>
        <taxon>Streptomycetaceae</taxon>
        <taxon>Streptomyces</taxon>
    </lineage>
</organism>
<sequence>MEWSGVAFGRQPLDRATAPQVVAAAGQSPHVMSVRVDEQWNLELDDLFVNIGHRFGRVELRRRMRDYVRGLLAPVARKNSWQLAEQAGHATPDGLQHLLAGAKWNPDDIRDDLQEYVADRLGENNGVLIIDDTGFIKKGTTSAGVQRQYSGTAGRTENCQIGVFAAYATARGRALVDRELYLPKSWTEDRTRCRAARVPEERQFATKGELARRIVLRSLASQLPISWVTADSAYGQESRFRRLLEQSGVGYVLAVPKSQFTVGCPRIDGLFAQAPDEAWEKISCGDGAKGPRFYHWAAVRLPVVAEFDYQGEVPHRMRWALARRSIRKPDEIAYSLAYAPLETTVQELVRIAGTRWAIEECFQAAKNECGLDQYEVRRYVGWYRHITLAMLAHAFLAATAHQVREKGAAPVGQPRPSSSQWRKFGDSWQLVVPGLRTYVAAEDDTTR</sequence>
<dbReference type="InterPro" id="IPR039365">
    <property type="entry name" value="IS701-like"/>
</dbReference>
<evidence type="ECO:0000313" key="3">
    <source>
        <dbReference type="Proteomes" id="UP000599437"/>
    </source>
</evidence>
<dbReference type="NCBIfam" id="NF033540">
    <property type="entry name" value="transpos_IS701"/>
    <property type="match status" value="1"/>
</dbReference>
<reference evidence="3" key="1">
    <citation type="journal article" date="2019" name="Int. J. Syst. Evol. Microbiol.">
        <title>The Global Catalogue of Microorganisms (GCM) 10K type strain sequencing project: providing services to taxonomists for standard genome sequencing and annotation.</title>
        <authorList>
            <consortium name="The Broad Institute Genomics Platform"/>
            <consortium name="The Broad Institute Genome Sequencing Center for Infectious Disease"/>
            <person name="Wu L."/>
            <person name="Ma J."/>
        </authorList>
    </citation>
    <scope>NUCLEOTIDE SEQUENCE [LARGE SCALE GENOMIC DNA]</scope>
    <source>
        <strain evidence="3">JCM 4737</strain>
    </source>
</reference>
<proteinExistence type="predicted"/>
<evidence type="ECO:0000313" key="2">
    <source>
        <dbReference type="EMBL" id="GHB26947.1"/>
    </source>
</evidence>
<dbReference type="PANTHER" id="PTHR33627:SF1">
    <property type="entry name" value="TRANSPOSASE"/>
    <property type="match status" value="1"/>
</dbReference>
<keyword evidence="3" id="KW-1185">Reference proteome</keyword>
<gene>
    <name evidence="2" type="ORF">GCM10010346_58170</name>
</gene>
<dbReference type="Pfam" id="PF13546">
    <property type="entry name" value="DDE_5"/>
    <property type="match status" value="1"/>
</dbReference>
<dbReference type="InterPro" id="IPR012337">
    <property type="entry name" value="RNaseH-like_sf"/>
</dbReference>
<dbReference type="SUPFAM" id="SSF53098">
    <property type="entry name" value="Ribonuclease H-like"/>
    <property type="match status" value="1"/>
</dbReference>
<dbReference type="PANTHER" id="PTHR33627">
    <property type="entry name" value="TRANSPOSASE"/>
    <property type="match status" value="1"/>
</dbReference>
<dbReference type="Proteomes" id="UP000599437">
    <property type="component" value="Unassembled WGS sequence"/>
</dbReference>
<dbReference type="InterPro" id="IPR038721">
    <property type="entry name" value="IS701-like_DDE_dom"/>
</dbReference>
<dbReference type="EMBL" id="BMVO01000028">
    <property type="protein sequence ID" value="GHB26947.1"/>
    <property type="molecule type" value="Genomic_DNA"/>
</dbReference>
<evidence type="ECO:0000259" key="1">
    <source>
        <dbReference type="Pfam" id="PF13546"/>
    </source>
</evidence>
<name>A0ABQ3E9G2_9ACTN</name>
<protein>
    <submittedName>
        <fullName evidence="2">Transposase</fullName>
    </submittedName>
</protein>